<dbReference type="Proteomes" id="UP000215914">
    <property type="component" value="Unassembled WGS sequence"/>
</dbReference>
<evidence type="ECO:0000313" key="2">
    <source>
        <dbReference type="Proteomes" id="UP000215914"/>
    </source>
</evidence>
<dbReference type="AlphaFoldDB" id="A0A9K3P2X8"/>
<comment type="caution">
    <text evidence="1">The sequence shown here is derived from an EMBL/GenBank/DDBJ whole genome shotgun (WGS) entry which is preliminary data.</text>
</comment>
<organism evidence="1 2">
    <name type="scientific">Helianthus annuus</name>
    <name type="common">Common sunflower</name>
    <dbReference type="NCBI Taxonomy" id="4232"/>
    <lineage>
        <taxon>Eukaryota</taxon>
        <taxon>Viridiplantae</taxon>
        <taxon>Streptophyta</taxon>
        <taxon>Embryophyta</taxon>
        <taxon>Tracheophyta</taxon>
        <taxon>Spermatophyta</taxon>
        <taxon>Magnoliopsida</taxon>
        <taxon>eudicotyledons</taxon>
        <taxon>Gunneridae</taxon>
        <taxon>Pentapetalae</taxon>
        <taxon>asterids</taxon>
        <taxon>campanulids</taxon>
        <taxon>Asterales</taxon>
        <taxon>Asteraceae</taxon>
        <taxon>Asteroideae</taxon>
        <taxon>Heliantheae alliance</taxon>
        <taxon>Heliantheae</taxon>
        <taxon>Helianthus</taxon>
    </lineage>
</organism>
<name>A0A9K3P2X8_HELAN</name>
<evidence type="ECO:0000313" key="1">
    <source>
        <dbReference type="EMBL" id="KAF5821450.1"/>
    </source>
</evidence>
<dbReference type="EMBL" id="MNCJ02000316">
    <property type="protein sequence ID" value="KAF5821450.1"/>
    <property type="molecule type" value="Genomic_DNA"/>
</dbReference>
<reference evidence="1" key="2">
    <citation type="submission" date="2020-06" db="EMBL/GenBank/DDBJ databases">
        <title>Helianthus annuus Genome sequencing and assembly Release 2.</title>
        <authorList>
            <person name="Gouzy J."/>
            <person name="Langlade N."/>
            <person name="Munos S."/>
        </authorList>
    </citation>
    <scope>NUCLEOTIDE SEQUENCE</scope>
    <source>
        <tissue evidence="1">Leaves</tissue>
    </source>
</reference>
<accession>A0A9K3P2X8</accession>
<proteinExistence type="predicted"/>
<protein>
    <submittedName>
        <fullName evidence="1">Uncharacterized protein</fullName>
    </submittedName>
</protein>
<reference evidence="1" key="1">
    <citation type="journal article" date="2017" name="Nature">
        <title>The sunflower genome provides insights into oil metabolism, flowering and Asterid evolution.</title>
        <authorList>
            <person name="Badouin H."/>
            <person name="Gouzy J."/>
            <person name="Grassa C.J."/>
            <person name="Murat F."/>
            <person name="Staton S.E."/>
            <person name="Cottret L."/>
            <person name="Lelandais-Briere C."/>
            <person name="Owens G.L."/>
            <person name="Carrere S."/>
            <person name="Mayjonade B."/>
            <person name="Legrand L."/>
            <person name="Gill N."/>
            <person name="Kane N.C."/>
            <person name="Bowers J.E."/>
            <person name="Hubner S."/>
            <person name="Bellec A."/>
            <person name="Berard A."/>
            <person name="Berges H."/>
            <person name="Blanchet N."/>
            <person name="Boniface M.C."/>
            <person name="Brunel D."/>
            <person name="Catrice O."/>
            <person name="Chaidir N."/>
            <person name="Claudel C."/>
            <person name="Donnadieu C."/>
            <person name="Faraut T."/>
            <person name="Fievet G."/>
            <person name="Helmstetter N."/>
            <person name="King M."/>
            <person name="Knapp S.J."/>
            <person name="Lai Z."/>
            <person name="Le Paslier M.C."/>
            <person name="Lippi Y."/>
            <person name="Lorenzon L."/>
            <person name="Mandel J.R."/>
            <person name="Marage G."/>
            <person name="Marchand G."/>
            <person name="Marquand E."/>
            <person name="Bret-Mestries E."/>
            <person name="Morien E."/>
            <person name="Nambeesan S."/>
            <person name="Nguyen T."/>
            <person name="Pegot-Espagnet P."/>
            <person name="Pouilly N."/>
            <person name="Raftis F."/>
            <person name="Sallet E."/>
            <person name="Schiex T."/>
            <person name="Thomas J."/>
            <person name="Vandecasteele C."/>
            <person name="Vares D."/>
            <person name="Vear F."/>
            <person name="Vautrin S."/>
            <person name="Crespi M."/>
            <person name="Mangin B."/>
            <person name="Burke J.M."/>
            <person name="Salse J."/>
            <person name="Munos S."/>
            <person name="Vincourt P."/>
            <person name="Rieseberg L.H."/>
            <person name="Langlade N.B."/>
        </authorList>
    </citation>
    <scope>NUCLEOTIDE SEQUENCE</scope>
    <source>
        <tissue evidence="1">Leaves</tissue>
    </source>
</reference>
<dbReference type="Gramene" id="mRNA:HanXRQr2_Chr01g0014141">
    <property type="protein sequence ID" value="CDS:HanXRQr2_Chr01g0014141.1"/>
    <property type="gene ID" value="HanXRQr2_Chr01g0014141"/>
</dbReference>
<sequence length="59" mass="7101">MPVGALEDQRKIGQLSLVRKLHNTQHRYAYFEGELLYKERQDTTYLDHRSRGNLLTKRR</sequence>
<gene>
    <name evidence="1" type="ORF">HanXRQr2_Chr01g0014141</name>
</gene>
<keyword evidence="2" id="KW-1185">Reference proteome</keyword>